<accession>A0A5C5XL77</accession>
<name>A0A5C5XL77_9PLAN</name>
<proteinExistence type="predicted"/>
<evidence type="ECO:0008006" key="3">
    <source>
        <dbReference type="Google" id="ProtNLM"/>
    </source>
</evidence>
<dbReference type="EMBL" id="SJPG01000001">
    <property type="protein sequence ID" value="TWT63299.1"/>
    <property type="molecule type" value="Genomic_DNA"/>
</dbReference>
<dbReference type="InterPro" id="IPR036513">
    <property type="entry name" value="STAS_dom_sf"/>
</dbReference>
<comment type="caution">
    <text evidence="1">The sequence shown here is derived from an EMBL/GenBank/DDBJ whole genome shotgun (WGS) entry which is preliminary data.</text>
</comment>
<dbReference type="InterPro" id="IPR038396">
    <property type="entry name" value="SpoIIAA-like_sf"/>
</dbReference>
<evidence type="ECO:0000313" key="1">
    <source>
        <dbReference type="EMBL" id="TWT63299.1"/>
    </source>
</evidence>
<reference evidence="1 2" key="1">
    <citation type="submission" date="2019-02" db="EMBL/GenBank/DDBJ databases">
        <title>Deep-cultivation of Planctomycetes and their phenomic and genomic characterization uncovers novel biology.</title>
        <authorList>
            <person name="Wiegand S."/>
            <person name="Jogler M."/>
            <person name="Boedeker C."/>
            <person name="Pinto D."/>
            <person name="Vollmers J."/>
            <person name="Rivas-Marin E."/>
            <person name="Kohn T."/>
            <person name="Peeters S.H."/>
            <person name="Heuer A."/>
            <person name="Rast P."/>
            <person name="Oberbeckmann S."/>
            <person name="Bunk B."/>
            <person name="Jeske O."/>
            <person name="Meyerdierks A."/>
            <person name="Storesund J.E."/>
            <person name="Kallscheuer N."/>
            <person name="Luecker S."/>
            <person name="Lage O.M."/>
            <person name="Pohl T."/>
            <person name="Merkel B.J."/>
            <person name="Hornburger P."/>
            <person name="Mueller R.-W."/>
            <person name="Bruemmer F."/>
            <person name="Labrenz M."/>
            <person name="Spormann A.M."/>
            <person name="Op Den Camp H."/>
            <person name="Overmann J."/>
            <person name="Amann R."/>
            <person name="Jetten M.S.M."/>
            <person name="Mascher T."/>
            <person name="Medema M.H."/>
            <person name="Devos D.P."/>
            <person name="Kaster A.-K."/>
            <person name="Ovreas L."/>
            <person name="Rohde M."/>
            <person name="Galperin M.Y."/>
            <person name="Jogler C."/>
        </authorList>
    </citation>
    <scope>NUCLEOTIDE SEQUENCE [LARGE SCALE GENOMIC DNA]</scope>
    <source>
        <strain evidence="1 2">Pan54</strain>
    </source>
</reference>
<dbReference type="Proteomes" id="UP000316095">
    <property type="component" value="Unassembled WGS sequence"/>
</dbReference>
<gene>
    <name evidence="1" type="ORF">Pan54_40520</name>
</gene>
<organism evidence="1 2">
    <name type="scientific">Rubinisphaera italica</name>
    <dbReference type="NCBI Taxonomy" id="2527969"/>
    <lineage>
        <taxon>Bacteria</taxon>
        <taxon>Pseudomonadati</taxon>
        <taxon>Planctomycetota</taxon>
        <taxon>Planctomycetia</taxon>
        <taxon>Planctomycetales</taxon>
        <taxon>Planctomycetaceae</taxon>
        <taxon>Rubinisphaera</taxon>
    </lineage>
</organism>
<dbReference type="Gene3D" id="3.40.50.10600">
    <property type="entry name" value="SpoIIaa-like domains"/>
    <property type="match status" value="1"/>
</dbReference>
<dbReference type="SUPFAM" id="SSF52091">
    <property type="entry name" value="SpoIIaa-like"/>
    <property type="match status" value="1"/>
</dbReference>
<dbReference type="Pfam" id="PF11964">
    <property type="entry name" value="SpoIIAA-like"/>
    <property type="match status" value="1"/>
</dbReference>
<dbReference type="InterPro" id="IPR021866">
    <property type="entry name" value="SpoIIAA-like"/>
</dbReference>
<dbReference type="RefSeq" id="WP_165441869.1">
    <property type="nucleotide sequence ID" value="NZ_SJPG01000001.1"/>
</dbReference>
<keyword evidence="2" id="KW-1185">Reference proteome</keyword>
<evidence type="ECO:0000313" key="2">
    <source>
        <dbReference type="Proteomes" id="UP000316095"/>
    </source>
</evidence>
<sequence>MLHAELLETVGILIIKPEAPLSEDDFKSVATIVDPYIEAHGQLQGILIQAEKFPGWKNFSSFLSHFRFVRDHHEHVGKVAAVSDSGFLEIAPLIARHFVKADVRHFPADEFPQAMTWLQSKS</sequence>
<dbReference type="AlphaFoldDB" id="A0A5C5XL77"/>
<protein>
    <recommendedName>
        <fullName evidence="3">SpoIIAA-like protein</fullName>
    </recommendedName>
</protein>